<dbReference type="InterPro" id="IPR019688">
    <property type="entry name" value="DUF2533"/>
</dbReference>
<name>A0A559K551_9BACL</name>
<sequence>MNAHEAITAHIRKQNAHLERFLELDEARERAIEKATALCAAGQPFSTDEINEWSARINAHARNGISPTRVIVTQEMIREHALRSQS</sequence>
<dbReference type="EMBL" id="VNJI01000040">
    <property type="protein sequence ID" value="TVY07265.1"/>
    <property type="molecule type" value="Genomic_DNA"/>
</dbReference>
<protein>
    <submittedName>
        <fullName evidence="1">DUF2533 family protein</fullName>
    </submittedName>
</protein>
<comment type="caution">
    <text evidence="1">The sequence shown here is derived from an EMBL/GenBank/DDBJ whole genome shotgun (WGS) entry which is preliminary data.</text>
</comment>
<dbReference type="RefSeq" id="WP_144852142.1">
    <property type="nucleotide sequence ID" value="NZ_VNJI01000040.1"/>
</dbReference>
<gene>
    <name evidence="1" type="ORF">FPZ49_24855</name>
</gene>
<dbReference type="Proteomes" id="UP000317036">
    <property type="component" value="Unassembled WGS sequence"/>
</dbReference>
<dbReference type="Pfam" id="PF10752">
    <property type="entry name" value="DUF2533"/>
    <property type="match status" value="1"/>
</dbReference>
<keyword evidence="2" id="KW-1185">Reference proteome</keyword>
<evidence type="ECO:0000313" key="1">
    <source>
        <dbReference type="EMBL" id="TVY07265.1"/>
    </source>
</evidence>
<proteinExistence type="predicted"/>
<organism evidence="1 2">
    <name type="scientific">Paenibacillus cremeus</name>
    <dbReference type="NCBI Taxonomy" id="2163881"/>
    <lineage>
        <taxon>Bacteria</taxon>
        <taxon>Bacillati</taxon>
        <taxon>Bacillota</taxon>
        <taxon>Bacilli</taxon>
        <taxon>Bacillales</taxon>
        <taxon>Paenibacillaceae</taxon>
        <taxon>Paenibacillus</taxon>
    </lineage>
</organism>
<dbReference type="AlphaFoldDB" id="A0A559K551"/>
<evidence type="ECO:0000313" key="2">
    <source>
        <dbReference type="Proteomes" id="UP000317036"/>
    </source>
</evidence>
<accession>A0A559K551</accession>
<reference evidence="1 2" key="1">
    <citation type="submission" date="2019-07" db="EMBL/GenBank/DDBJ databases">
        <authorList>
            <person name="Kim J."/>
        </authorList>
    </citation>
    <scope>NUCLEOTIDE SEQUENCE [LARGE SCALE GENOMIC DNA]</scope>
    <source>
        <strain evidence="1 2">JC52</strain>
    </source>
</reference>
<dbReference type="OrthoDB" id="2679622at2"/>